<dbReference type="Proteomes" id="UP001497623">
    <property type="component" value="Unassembled WGS sequence"/>
</dbReference>
<feature type="compositionally biased region" description="Basic and acidic residues" evidence="5">
    <location>
        <begin position="276"/>
        <end position="288"/>
    </location>
</feature>
<sequence>MVGTRVYVGGLSYRVGEKDLERFFRGYGRLRDIVIKNGFGFVEFDDHRDADDAVYEMNGRDLMGERMFFDNSVPLCPSKSGQSGMKRYISNIYQILYELAGPHANYPLTMAVSEISLCWCCLGVFGGSAAVFYVKMCKWCRDARVVSFLDYSSFRGAVSVMGKSCILFNHPVQVLHEPSVRPRCLHPCSLTRSWSKMLNHSKYNIRHIASPSGKSTKREHNRLARRNGGWPRTRPRTHTGRMARGARPPSFSQTSIHCWLPTEKHVCHSCSRRSARPRDSSPRQRREPAAWARHPLSITAPATPKTATRARCR</sequence>
<evidence type="ECO:0000256" key="5">
    <source>
        <dbReference type="SAM" id="MobiDB-lite"/>
    </source>
</evidence>
<dbReference type="InterPro" id="IPR012677">
    <property type="entry name" value="Nucleotide-bd_a/b_plait_sf"/>
</dbReference>
<evidence type="ECO:0000256" key="3">
    <source>
        <dbReference type="ARBA" id="ARBA00023242"/>
    </source>
</evidence>
<dbReference type="InterPro" id="IPR035979">
    <property type="entry name" value="RBD_domain_sf"/>
</dbReference>
<dbReference type="InterPro" id="IPR000504">
    <property type="entry name" value="RRM_dom"/>
</dbReference>
<protein>
    <recommendedName>
        <fullName evidence="6">RRM domain-containing protein</fullName>
    </recommendedName>
</protein>
<dbReference type="SUPFAM" id="SSF54928">
    <property type="entry name" value="RNA-binding domain, RBD"/>
    <property type="match status" value="1"/>
</dbReference>
<keyword evidence="8" id="KW-1185">Reference proteome</keyword>
<dbReference type="EMBL" id="CAXKWB010002343">
    <property type="protein sequence ID" value="CAL4066660.1"/>
    <property type="molecule type" value="Genomic_DNA"/>
</dbReference>
<feature type="region of interest" description="Disordered" evidence="5">
    <location>
        <begin position="208"/>
        <end position="252"/>
    </location>
</feature>
<keyword evidence="3" id="KW-0539">Nucleus</keyword>
<feature type="non-terminal residue" evidence="7">
    <location>
        <position position="313"/>
    </location>
</feature>
<reference evidence="7 8" key="1">
    <citation type="submission" date="2024-05" db="EMBL/GenBank/DDBJ databases">
        <authorList>
            <person name="Wallberg A."/>
        </authorList>
    </citation>
    <scope>NUCLEOTIDE SEQUENCE [LARGE SCALE GENOMIC DNA]</scope>
</reference>
<comment type="caution">
    <text evidence="7">The sequence shown here is derived from an EMBL/GenBank/DDBJ whole genome shotgun (WGS) entry which is preliminary data.</text>
</comment>
<comment type="subcellular location">
    <subcellularLocation>
        <location evidence="1">Nucleus</location>
    </subcellularLocation>
</comment>
<dbReference type="GO" id="GO:0003723">
    <property type="term" value="F:RNA binding"/>
    <property type="evidence" value="ECO:0007669"/>
    <property type="project" value="UniProtKB-UniRule"/>
</dbReference>
<dbReference type="PANTHER" id="PTHR48038:SF3">
    <property type="entry name" value="SPLICING FACTOR, ARGININE_SERINE-RICH 1-RELATED"/>
    <property type="match status" value="1"/>
</dbReference>
<gene>
    <name evidence="7" type="ORF">MNOR_LOCUS5907</name>
</gene>
<accession>A0AAV2PXL7</accession>
<evidence type="ECO:0000256" key="2">
    <source>
        <dbReference type="ARBA" id="ARBA00022884"/>
    </source>
</evidence>
<dbReference type="GO" id="GO:0005634">
    <property type="term" value="C:nucleus"/>
    <property type="evidence" value="ECO:0007669"/>
    <property type="project" value="UniProtKB-SubCell"/>
</dbReference>
<proteinExistence type="predicted"/>
<dbReference type="CDD" id="cd12337">
    <property type="entry name" value="RRM1_SRSF4_like"/>
    <property type="match status" value="1"/>
</dbReference>
<dbReference type="Pfam" id="PF00076">
    <property type="entry name" value="RRM_1"/>
    <property type="match status" value="1"/>
</dbReference>
<dbReference type="PROSITE" id="PS50102">
    <property type="entry name" value="RRM"/>
    <property type="match status" value="1"/>
</dbReference>
<dbReference type="Gene3D" id="3.30.70.330">
    <property type="match status" value="1"/>
</dbReference>
<organism evidence="7 8">
    <name type="scientific">Meganyctiphanes norvegica</name>
    <name type="common">Northern krill</name>
    <name type="synonym">Thysanopoda norvegica</name>
    <dbReference type="NCBI Taxonomy" id="48144"/>
    <lineage>
        <taxon>Eukaryota</taxon>
        <taxon>Metazoa</taxon>
        <taxon>Ecdysozoa</taxon>
        <taxon>Arthropoda</taxon>
        <taxon>Crustacea</taxon>
        <taxon>Multicrustacea</taxon>
        <taxon>Malacostraca</taxon>
        <taxon>Eumalacostraca</taxon>
        <taxon>Eucarida</taxon>
        <taxon>Euphausiacea</taxon>
        <taxon>Euphausiidae</taxon>
        <taxon>Meganyctiphanes</taxon>
    </lineage>
</organism>
<feature type="domain" description="RRM" evidence="6">
    <location>
        <begin position="4"/>
        <end position="74"/>
    </location>
</feature>
<evidence type="ECO:0000313" key="7">
    <source>
        <dbReference type="EMBL" id="CAL4066660.1"/>
    </source>
</evidence>
<evidence type="ECO:0000313" key="8">
    <source>
        <dbReference type="Proteomes" id="UP001497623"/>
    </source>
</evidence>
<dbReference type="AlphaFoldDB" id="A0AAV2PXL7"/>
<evidence type="ECO:0000259" key="6">
    <source>
        <dbReference type="PROSITE" id="PS50102"/>
    </source>
</evidence>
<dbReference type="SMART" id="SM00360">
    <property type="entry name" value="RRM"/>
    <property type="match status" value="1"/>
</dbReference>
<feature type="region of interest" description="Disordered" evidence="5">
    <location>
        <begin position="272"/>
        <end position="313"/>
    </location>
</feature>
<evidence type="ECO:0000256" key="4">
    <source>
        <dbReference type="PROSITE-ProRule" id="PRU00176"/>
    </source>
</evidence>
<keyword evidence="2 4" id="KW-0694">RNA-binding</keyword>
<dbReference type="PANTHER" id="PTHR48038">
    <property type="entry name" value="RIBONUCLEOPROTEIN RB97D"/>
    <property type="match status" value="1"/>
</dbReference>
<name>A0AAV2PXL7_MEGNR</name>
<evidence type="ECO:0000256" key="1">
    <source>
        <dbReference type="ARBA" id="ARBA00004123"/>
    </source>
</evidence>